<dbReference type="InterPro" id="IPR029044">
    <property type="entry name" value="Nucleotide-diphossugar_trans"/>
</dbReference>
<reference evidence="2" key="1">
    <citation type="submission" date="2018-05" db="EMBL/GenBank/DDBJ databases">
        <authorList>
            <person name="Lanie J.A."/>
            <person name="Ng W.-L."/>
            <person name="Kazmierczak K.M."/>
            <person name="Andrzejewski T.M."/>
            <person name="Davidsen T.M."/>
            <person name="Wayne K.J."/>
            <person name="Tettelin H."/>
            <person name="Glass J.I."/>
            <person name="Rusch D."/>
            <person name="Podicherti R."/>
            <person name="Tsui H.-C.T."/>
            <person name="Winkler M.E."/>
        </authorList>
    </citation>
    <scope>NUCLEOTIDE SEQUENCE</scope>
</reference>
<name>A0A382X5N1_9ZZZZ</name>
<feature type="domain" description="Glycosyltransferase 2-like" evidence="1">
    <location>
        <begin position="4"/>
        <end position="110"/>
    </location>
</feature>
<dbReference type="AlphaFoldDB" id="A0A382X5N1"/>
<dbReference type="InterPro" id="IPR001173">
    <property type="entry name" value="Glyco_trans_2-like"/>
</dbReference>
<gene>
    <name evidence="2" type="ORF">METZ01_LOCUS419097</name>
</gene>
<sequence>MNCSLIICTYKWPEALNLVLSSVACQSTFPDEVIIADDGSGDVTKKLIEEYKKNISIPIIHSWQKDDGCRIPHSRNRAIAKSKYEYIIMIDGDTVLHQDFIKDHIRHAKKG</sequence>
<dbReference type="EMBL" id="UINC01165063">
    <property type="protein sequence ID" value="SVD66243.1"/>
    <property type="molecule type" value="Genomic_DNA"/>
</dbReference>
<dbReference type="SUPFAM" id="SSF53448">
    <property type="entry name" value="Nucleotide-diphospho-sugar transferases"/>
    <property type="match status" value="1"/>
</dbReference>
<protein>
    <recommendedName>
        <fullName evidence="1">Glycosyltransferase 2-like domain-containing protein</fullName>
    </recommendedName>
</protein>
<organism evidence="2">
    <name type="scientific">marine metagenome</name>
    <dbReference type="NCBI Taxonomy" id="408172"/>
    <lineage>
        <taxon>unclassified sequences</taxon>
        <taxon>metagenomes</taxon>
        <taxon>ecological metagenomes</taxon>
    </lineage>
</organism>
<feature type="non-terminal residue" evidence="2">
    <location>
        <position position="111"/>
    </location>
</feature>
<evidence type="ECO:0000313" key="2">
    <source>
        <dbReference type="EMBL" id="SVD66243.1"/>
    </source>
</evidence>
<dbReference type="PANTHER" id="PTHR43685">
    <property type="entry name" value="GLYCOSYLTRANSFERASE"/>
    <property type="match status" value="1"/>
</dbReference>
<dbReference type="InterPro" id="IPR050834">
    <property type="entry name" value="Glycosyltransf_2"/>
</dbReference>
<evidence type="ECO:0000259" key="1">
    <source>
        <dbReference type="Pfam" id="PF00535"/>
    </source>
</evidence>
<dbReference type="Gene3D" id="3.90.550.10">
    <property type="entry name" value="Spore Coat Polysaccharide Biosynthesis Protein SpsA, Chain A"/>
    <property type="match status" value="1"/>
</dbReference>
<dbReference type="PANTHER" id="PTHR43685:SF2">
    <property type="entry name" value="GLYCOSYLTRANSFERASE 2-LIKE DOMAIN-CONTAINING PROTEIN"/>
    <property type="match status" value="1"/>
</dbReference>
<dbReference type="Pfam" id="PF00535">
    <property type="entry name" value="Glycos_transf_2"/>
    <property type="match status" value="1"/>
</dbReference>
<proteinExistence type="predicted"/>
<accession>A0A382X5N1</accession>